<dbReference type="EMBL" id="CP002116">
    <property type="protein sequence ID" value="ADK82613.1"/>
    <property type="molecule type" value="Genomic_DNA"/>
</dbReference>
<dbReference type="KEGG" id="ssm:Spirs_3525"/>
<keyword evidence="2" id="KW-0472">Membrane</keyword>
<organism evidence="3 4">
    <name type="scientific">Sediminispirochaeta smaragdinae (strain DSM 11293 / JCM 15392 / SEBR 4228)</name>
    <name type="common">Spirochaeta smaragdinae</name>
    <dbReference type="NCBI Taxonomy" id="573413"/>
    <lineage>
        <taxon>Bacteria</taxon>
        <taxon>Pseudomonadati</taxon>
        <taxon>Spirochaetota</taxon>
        <taxon>Spirochaetia</taxon>
        <taxon>Spirochaetales</taxon>
        <taxon>Spirochaetaceae</taxon>
        <taxon>Sediminispirochaeta</taxon>
    </lineage>
</organism>
<keyword evidence="1" id="KW-0732">Signal</keyword>
<dbReference type="Proteomes" id="UP000002318">
    <property type="component" value="Chromosome"/>
</dbReference>
<sequence>MKKIINAAGEVMRNISCERKFCRPEKCKTRSVSGFGMKALSCTLAVVMLSIFFIGCGNSDKGSAGAAKKQAKPRVIKVSTKFVDNEQTAKSLVKAIKTINERSNGTLELQLFTGGTLPIGKDGMEQVVNGSDWILVDGVNFLGDYVPDYNAVTGPMLYQSFDEYLAMVRTPLVQNLNTKAEGLGIKVLSLDWLFGFRSMMTNKVIKTPEDMKGVKLRVPTSQLYTFTIEALGGNPVAMPYPDTYAAIQQGVIDGVEGSIMTYYGTKQYENVKEYSLTRHLLGVSAVCISTKCWDSLTPEQQKIIQEEIDLGGEDNLQATIDLESEYAKKLQDLGVRFHEVDAAAFNKAAAPVYSMFDKWTPGIYDDIMAELNKIRADLGKI</sequence>
<dbReference type="AlphaFoldDB" id="E1R7A8"/>
<gene>
    <name evidence="3" type="ordered locus">Spirs_3525</name>
</gene>
<evidence type="ECO:0000256" key="2">
    <source>
        <dbReference type="SAM" id="Phobius"/>
    </source>
</evidence>
<evidence type="ECO:0000313" key="3">
    <source>
        <dbReference type="EMBL" id="ADK82613.1"/>
    </source>
</evidence>
<name>E1R7A8_SEDSS</name>
<dbReference type="HOGENOM" id="CLU_036176_4_0_12"/>
<dbReference type="Gene3D" id="3.40.190.170">
    <property type="entry name" value="Bacterial extracellular solute-binding protein, family 7"/>
    <property type="match status" value="1"/>
</dbReference>
<evidence type="ECO:0000313" key="4">
    <source>
        <dbReference type="Proteomes" id="UP000002318"/>
    </source>
</evidence>
<keyword evidence="2" id="KW-0812">Transmembrane</keyword>
<proteinExistence type="predicted"/>
<dbReference type="CDD" id="cd13669">
    <property type="entry name" value="PBP2_TRAP_TM0322_like"/>
    <property type="match status" value="1"/>
</dbReference>
<dbReference type="STRING" id="573413.Spirs_3525"/>
<keyword evidence="2" id="KW-1133">Transmembrane helix</keyword>
<dbReference type="GO" id="GO:0055085">
    <property type="term" value="P:transmembrane transport"/>
    <property type="evidence" value="ECO:0007669"/>
    <property type="project" value="InterPro"/>
</dbReference>
<accession>E1R7A8</accession>
<dbReference type="OrthoDB" id="89872at2"/>
<dbReference type="Pfam" id="PF03480">
    <property type="entry name" value="DctP"/>
    <property type="match status" value="1"/>
</dbReference>
<dbReference type="PANTHER" id="PTHR33376:SF3">
    <property type="entry name" value="C4-DICARBOXYLATE-BINDING PROTEIN"/>
    <property type="match status" value="1"/>
</dbReference>
<dbReference type="eggNOG" id="COG1638">
    <property type="taxonomic scope" value="Bacteria"/>
</dbReference>
<protein>
    <submittedName>
        <fullName evidence="3">Extracellular solute-binding protein, family 7</fullName>
    </submittedName>
</protein>
<dbReference type="InterPro" id="IPR038404">
    <property type="entry name" value="TRAP_DctP_sf"/>
</dbReference>
<dbReference type="InterPro" id="IPR018389">
    <property type="entry name" value="DctP_fam"/>
</dbReference>
<feature type="transmembrane region" description="Helical" evidence="2">
    <location>
        <begin position="35"/>
        <end position="54"/>
    </location>
</feature>
<evidence type="ECO:0000256" key="1">
    <source>
        <dbReference type="ARBA" id="ARBA00022729"/>
    </source>
</evidence>
<dbReference type="RefSeq" id="WP_013256072.1">
    <property type="nucleotide sequence ID" value="NC_014364.1"/>
</dbReference>
<dbReference type="PANTHER" id="PTHR33376">
    <property type="match status" value="1"/>
</dbReference>
<reference evidence="3 4" key="1">
    <citation type="journal article" date="2010" name="Stand. Genomic Sci.">
        <title>Complete genome sequence of Spirochaeta smaragdinae type strain (SEBR 4228).</title>
        <authorList>
            <person name="Mavromatis K."/>
            <person name="Yasawong M."/>
            <person name="Chertkov O."/>
            <person name="Lapidus A."/>
            <person name="Lucas S."/>
            <person name="Nolan M."/>
            <person name="Del Rio T.G."/>
            <person name="Tice H."/>
            <person name="Cheng J.F."/>
            <person name="Pitluck S."/>
            <person name="Liolios K."/>
            <person name="Ivanova N."/>
            <person name="Tapia R."/>
            <person name="Han C."/>
            <person name="Bruce D."/>
            <person name="Goodwin L."/>
            <person name="Pati A."/>
            <person name="Chen A."/>
            <person name="Palaniappan K."/>
            <person name="Land M."/>
            <person name="Hauser L."/>
            <person name="Chang Y.J."/>
            <person name="Jeffries C.D."/>
            <person name="Detter J.C."/>
            <person name="Rohde M."/>
            <person name="Brambilla E."/>
            <person name="Spring S."/>
            <person name="Goker M."/>
            <person name="Sikorski J."/>
            <person name="Woyke T."/>
            <person name="Bristow J."/>
            <person name="Eisen J.A."/>
            <person name="Markowitz V."/>
            <person name="Hugenholtz P."/>
            <person name="Klenk H.P."/>
            <person name="Kyrpides N.C."/>
        </authorList>
    </citation>
    <scope>NUCLEOTIDE SEQUENCE [LARGE SCALE GENOMIC DNA]</scope>
    <source>
        <strain evidence="4">DSM 11293 / JCM 15392 / SEBR 4228</strain>
    </source>
</reference>
<keyword evidence="4" id="KW-1185">Reference proteome</keyword>
<dbReference type="NCBIfam" id="NF037995">
    <property type="entry name" value="TRAP_S1"/>
    <property type="match status" value="1"/>
</dbReference>